<dbReference type="CDD" id="cd00072">
    <property type="entry name" value="GYF"/>
    <property type="match status" value="1"/>
</dbReference>
<dbReference type="Gene3D" id="3.30.1490.40">
    <property type="match status" value="1"/>
</dbReference>
<reference evidence="3" key="1">
    <citation type="submission" date="2020-10" db="EMBL/GenBank/DDBJ databases">
        <authorList>
            <person name="Han B."/>
            <person name="Lu T."/>
            <person name="Zhao Q."/>
            <person name="Huang X."/>
            <person name="Zhao Y."/>
        </authorList>
    </citation>
    <scope>NUCLEOTIDE SEQUENCE</scope>
</reference>
<dbReference type="EMBL" id="CAJGYO010000002">
    <property type="protein sequence ID" value="CAD6214840.1"/>
    <property type="molecule type" value="Genomic_DNA"/>
</dbReference>
<organism evidence="3 4">
    <name type="scientific">Miscanthus lutarioriparius</name>
    <dbReference type="NCBI Taxonomy" id="422564"/>
    <lineage>
        <taxon>Eukaryota</taxon>
        <taxon>Viridiplantae</taxon>
        <taxon>Streptophyta</taxon>
        <taxon>Embryophyta</taxon>
        <taxon>Tracheophyta</taxon>
        <taxon>Spermatophyta</taxon>
        <taxon>Magnoliopsida</taxon>
        <taxon>Liliopsida</taxon>
        <taxon>Poales</taxon>
        <taxon>Poaceae</taxon>
        <taxon>PACMAD clade</taxon>
        <taxon>Panicoideae</taxon>
        <taxon>Andropogonodae</taxon>
        <taxon>Andropogoneae</taxon>
        <taxon>Saccharinae</taxon>
        <taxon>Miscanthus</taxon>
    </lineage>
</organism>
<evidence type="ECO:0000313" key="4">
    <source>
        <dbReference type="Proteomes" id="UP000604825"/>
    </source>
</evidence>
<dbReference type="InterPro" id="IPR035445">
    <property type="entry name" value="GYF-like_dom_sf"/>
</dbReference>
<accession>A0A811N3B5</accession>
<feature type="region of interest" description="Disordered" evidence="1">
    <location>
        <begin position="243"/>
        <end position="265"/>
    </location>
</feature>
<name>A0A811N3B5_9POAL</name>
<feature type="compositionally biased region" description="Polar residues" evidence="1">
    <location>
        <begin position="1194"/>
        <end position="1204"/>
    </location>
</feature>
<feature type="compositionally biased region" description="Basic and acidic residues" evidence="1">
    <location>
        <begin position="74"/>
        <end position="87"/>
    </location>
</feature>
<keyword evidence="4" id="KW-1185">Reference proteome</keyword>
<proteinExistence type="predicted"/>
<gene>
    <name evidence="3" type="ORF">NCGR_LOCUS10125</name>
</gene>
<feature type="region of interest" description="Disordered" evidence="1">
    <location>
        <begin position="415"/>
        <end position="437"/>
    </location>
</feature>
<protein>
    <recommendedName>
        <fullName evidence="2">GYF domain-containing protein</fullName>
    </recommendedName>
</protein>
<feature type="domain" description="GYF" evidence="2">
    <location>
        <begin position="463"/>
        <end position="514"/>
    </location>
</feature>
<feature type="region of interest" description="Disordered" evidence="1">
    <location>
        <begin position="1168"/>
        <end position="1211"/>
    </location>
</feature>
<feature type="compositionally biased region" description="Basic and acidic residues" evidence="1">
    <location>
        <begin position="53"/>
        <end position="64"/>
    </location>
</feature>
<feature type="compositionally biased region" description="Polar residues" evidence="1">
    <location>
        <begin position="40"/>
        <end position="49"/>
    </location>
</feature>
<dbReference type="OrthoDB" id="6415790at2759"/>
<dbReference type="SMART" id="SM00444">
    <property type="entry name" value="GYF"/>
    <property type="match status" value="1"/>
</dbReference>
<evidence type="ECO:0000259" key="2">
    <source>
        <dbReference type="PROSITE" id="PS50829"/>
    </source>
</evidence>
<dbReference type="SUPFAM" id="SSF55277">
    <property type="entry name" value="GYF domain"/>
    <property type="match status" value="1"/>
</dbReference>
<comment type="caution">
    <text evidence="3">The sequence shown here is derived from an EMBL/GenBank/DDBJ whole genome shotgun (WGS) entry which is preliminary data.</text>
</comment>
<sequence length="1302" mass="143633">MATEDDETGDRENADPNRCSTADAPLSPENTEDKSDLDTKSTLSIQLLQSKPGENKEPGSHDIHFNSANTPGNSEERNNTGKKRDVFRPSVFDRITGHRDQWFNEDTRLNSDSHRTKWREMEKEHSNMNRLERHRDDTKQYLDSHLSPKERWVRSPSYVRNYDQRRDNNWNLAGVPVVKILKIGVKGQQIQIEKMMLPVKKFFLTVQVMGKKKMVAIMRRLMKGTVIFLDRGTPAILRAVVQEEESDSPNSTSSHRRFTSVTSRVNSRSSRPFHLGVLSDRPGGPSRNSVRYSRIKLFEIYRTTDVRNFVMPIDDIDNDEISSLWQEDPMDPLALIAPNAEEVVILKGIEKGDITDSLAKACKDGSDDKSNPDVVALEQMKLSGREDQTGSSEDFSGEMTIGIRGILGAAHLSEHLKSEKSPPKESESIGGGIHGPCAEFGHQHQGTKVGEMVGVGENVNPENLSLYYKDPKGCTQGPFPGYDIIGWFEAGFFGIDLLVRVASASCDSPFLLLGDVMPHLRAKVRVPPGFSNTKPRSMTEASHLGSVYLGTSDYGSINKNGCVTEAENHFLESPVSIKTQNPRAETNVVTGGMNECSRSTFGNHFVSGDEKVNRINHLEVQKGLLERENTLQIDADVISVAESQRKDSVQSTSHSIFFSQMVGPSNEALQPQNINLLAMLLPTEKGQAPAANSGLSLWSNNVDSGNLQAGMCGIDHNSQQIGIDVQQHYSLTQNQPTLACLNSQITQPEKFLSEISHDPQLLNNNQQQYLPSELHLQPLMPGVPQPQYSLLNNMLQLRQQEQQQQHISQALPHDCSMQQLYDPSHGTRHTSLSSSDHMKLCLQRTQEILELAQKLPGHGMHDLQLPNHANVKLRDTGIIGLSESWAPALALPLPHEMMGHAAWKECSASLTQGSAVVDAPSRKESIVDLPSKKTLSSGSNEYSKVTVFEAQGFPQSCQGLAKSESVMSHISNEVHEMEISSTHPHSWKPTPGVRTKSLLEIQAEEQLETQREIALENTKVTTTAASALSIPWGGLAETSGQQFGDETRPMCDKKNVNISKSKRSQLHDLLAGEELVKSNDKDAVIINSADDTSFPPLAPSVTQSDAHLHDGADFIEFKGTRKIRNRGEKSKGSAVKTPAPLTNAIPGPATDAAQVRESCSLRNIQMEEEQESGNLQQLVPASSHAKRPMDQHSHGNNSSCQGSESPPLRGNELLKMTSHVSSHSTPNSEEDLFWEPCEHAKQDKPGLQSPPSRARASMVNTRSAALDIQKKGKKGKKLSSSALGFNVQSTRIMMGEIVHADE</sequence>
<dbReference type="PANTHER" id="PTHR47471:SF2">
    <property type="entry name" value="GYF DOMAIN-CONTAINING PROTEIN"/>
    <property type="match status" value="1"/>
</dbReference>
<dbReference type="Pfam" id="PF02213">
    <property type="entry name" value="GYF"/>
    <property type="match status" value="1"/>
</dbReference>
<feature type="compositionally biased region" description="Basic and acidic residues" evidence="1">
    <location>
        <begin position="415"/>
        <end position="427"/>
    </location>
</feature>
<dbReference type="PROSITE" id="PS50829">
    <property type="entry name" value="GYF"/>
    <property type="match status" value="1"/>
</dbReference>
<evidence type="ECO:0000256" key="1">
    <source>
        <dbReference type="SAM" id="MobiDB-lite"/>
    </source>
</evidence>
<feature type="region of interest" description="Disordered" evidence="1">
    <location>
        <begin position="1122"/>
        <end position="1154"/>
    </location>
</feature>
<feature type="region of interest" description="Disordered" evidence="1">
    <location>
        <begin position="1"/>
        <end position="88"/>
    </location>
</feature>
<dbReference type="InterPro" id="IPR003169">
    <property type="entry name" value="GYF"/>
</dbReference>
<feature type="compositionally biased region" description="Basic and acidic residues" evidence="1">
    <location>
        <begin position="1122"/>
        <end position="1131"/>
    </location>
</feature>
<evidence type="ECO:0000313" key="3">
    <source>
        <dbReference type="EMBL" id="CAD6214840.1"/>
    </source>
</evidence>
<dbReference type="Proteomes" id="UP000604825">
    <property type="component" value="Unassembled WGS sequence"/>
</dbReference>
<dbReference type="PANTHER" id="PTHR47471">
    <property type="entry name" value="GYF DOMAIN-CONTAINING PROTEIN"/>
    <property type="match status" value="1"/>
</dbReference>